<sequence>PTQKTQTSLFTKHKLKFPLNTEEDISKFEDVLKSEEEFNAACDELARFGGSNIYNFIKRTLTALLSNEQAKNYSLKGRKGKKPFEKLLLARLLICAAEKSLNTTQKAVEDAICSWLKRAPERLQGYRKKFP</sequence>
<dbReference type="EMBL" id="CAACVG010011179">
    <property type="protein sequence ID" value="VEN57517.1"/>
    <property type="molecule type" value="Genomic_DNA"/>
</dbReference>
<dbReference type="EMBL" id="CAACVG010008205">
    <property type="protein sequence ID" value="VEN48965.1"/>
    <property type="molecule type" value="Genomic_DNA"/>
</dbReference>
<name>A0A653CMI7_CALMS</name>
<dbReference type="OrthoDB" id="6747351at2759"/>
<evidence type="ECO:0000313" key="4">
    <source>
        <dbReference type="Proteomes" id="UP000410492"/>
    </source>
</evidence>
<dbReference type="InterPro" id="IPR032071">
    <property type="entry name" value="DUF4806"/>
</dbReference>
<dbReference type="PANTHER" id="PTHR34153">
    <property type="entry name" value="SI:CH211-262H13.3-RELATED-RELATED"/>
    <property type="match status" value="1"/>
</dbReference>
<dbReference type="Pfam" id="PF16064">
    <property type="entry name" value="DUF4806"/>
    <property type="match status" value="1"/>
</dbReference>
<dbReference type="PANTHER" id="PTHR34153:SF2">
    <property type="entry name" value="SI:CH211-262H13.3-RELATED"/>
    <property type="match status" value="1"/>
</dbReference>
<feature type="non-terminal residue" evidence="2">
    <location>
        <position position="1"/>
    </location>
</feature>
<evidence type="ECO:0000313" key="2">
    <source>
        <dbReference type="EMBL" id="VEN48965.1"/>
    </source>
</evidence>
<dbReference type="Proteomes" id="UP000410492">
    <property type="component" value="Unassembled WGS sequence"/>
</dbReference>
<evidence type="ECO:0000259" key="1">
    <source>
        <dbReference type="Pfam" id="PF16064"/>
    </source>
</evidence>
<gene>
    <name evidence="2" type="ORF">CALMAC_LOCUS10232</name>
    <name evidence="3" type="ORF">CALMAC_LOCUS16121</name>
</gene>
<dbReference type="AlphaFoldDB" id="A0A653CMI7"/>
<evidence type="ECO:0000313" key="3">
    <source>
        <dbReference type="EMBL" id="VEN57517.1"/>
    </source>
</evidence>
<protein>
    <recommendedName>
        <fullName evidence="1">DUF4806 domain-containing protein</fullName>
    </recommendedName>
</protein>
<organism evidence="2 4">
    <name type="scientific">Callosobruchus maculatus</name>
    <name type="common">Southern cowpea weevil</name>
    <name type="synonym">Pulse bruchid</name>
    <dbReference type="NCBI Taxonomy" id="64391"/>
    <lineage>
        <taxon>Eukaryota</taxon>
        <taxon>Metazoa</taxon>
        <taxon>Ecdysozoa</taxon>
        <taxon>Arthropoda</taxon>
        <taxon>Hexapoda</taxon>
        <taxon>Insecta</taxon>
        <taxon>Pterygota</taxon>
        <taxon>Neoptera</taxon>
        <taxon>Endopterygota</taxon>
        <taxon>Coleoptera</taxon>
        <taxon>Polyphaga</taxon>
        <taxon>Cucujiformia</taxon>
        <taxon>Chrysomeloidea</taxon>
        <taxon>Chrysomelidae</taxon>
        <taxon>Bruchinae</taxon>
        <taxon>Bruchini</taxon>
        <taxon>Callosobruchus</taxon>
    </lineage>
</organism>
<accession>A0A653CMI7</accession>
<keyword evidence="4" id="KW-1185">Reference proteome</keyword>
<proteinExistence type="predicted"/>
<feature type="domain" description="DUF4806" evidence="1">
    <location>
        <begin position="14"/>
        <end position="86"/>
    </location>
</feature>
<reference evidence="2 4" key="1">
    <citation type="submission" date="2019-01" db="EMBL/GenBank/DDBJ databases">
        <authorList>
            <person name="Sayadi A."/>
        </authorList>
    </citation>
    <scope>NUCLEOTIDE SEQUENCE [LARGE SCALE GENOMIC DNA]</scope>
</reference>